<evidence type="ECO:0000256" key="1">
    <source>
        <dbReference type="SAM" id="MobiDB-lite"/>
    </source>
</evidence>
<protein>
    <submittedName>
        <fullName evidence="2">Uncharacterized protein</fullName>
    </submittedName>
</protein>
<proteinExistence type="predicted"/>
<name>A0AAV7BWZ9_ENGPU</name>
<feature type="compositionally biased region" description="Basic and acidic residues" evidence="1">
    <location>
        <begin position="16"/>
        <end position="25"/>
    </location>
</feature>
<dbReference type="EMBL" id="WNYA01000004">
    <property type="protein sequence ID" value="KAG8576713.1"/>
    <property type="molecule type" value="Genomic_DNA"/>
</dbReference>
<gene>
    <name evidence="2" type="ORF">GDO81_009942</name>
</gene>
<comment type="caution">
    <text evidence="2">The sequence shown here is derived from an EMBL/GenBank/DDBJ whole genome shotgun (WGS) entry which is preliminary data.</text>
</comment>
<dbReference type="AlphaFoldDB" id="A0AAV7BWZ9"/>
<evidence type="ECO:0000313" key="3">
    <source>
        <dbReference type="Proteomes" id="UP000824782"/>
    </source>
</evidence>
<keyword evidence="3" id="KW-1185">Reference proteome</keyword>
<sequence length="73" mass="8699">MDITQRRSPQLSPEPLAERDVERQKSVVKEHLEKVKRERTYIMQTRRDRNMTSFRELLDPVLTAKKKEEDSGS</sequence>
<reference evidence="2" key="1">
    <citation type="thesis" date="2020" institute="ProQuest LLC" country="789 East Eisenhower Parkway, Ann Arbor, MI, USA">
        <title>Comparative Genomics and Chromosome Evolution.</title>
        <authorList>
            <person name="Mudd A.B."/>
        </authorList>
    </citation>
    <scope>NUCLEOTIDE SEQUENCE</scope>
    <source>
        <strain evidence="2">237g6f4</strain>
        <tissue evidence="2">Blood</tissue>
    </source>
</reference>
<dbReference type="Proteomes" id="UP000824782">
    <property type="component" value="Unassembled WGS sequence"/>
</dbReference>
<feature type="compositionally biased region" description="Polar residues" evidence="1">
    <location>
        <begin position="1"/>
        <end position="11"/>
    </location>
</feature>
<accession>A0AAV7BWZ9</accession>
<evidence type="ECO:0000313" key="2">
    <source>
        <dbReference type="EMBL" id="KAG8576713.1"/>
    </source>
</evidence>
<organism evidence="2 3">
    <name type="scientific">Engystomops pustulosus</name>
    <name type="common">Tungara frog</name>
    <name type="synonym">Physalaemus pustulosus</name>
    <dbReference type="NCBI Taxonomy" id="76066"/>
    <lineage>
        <taxon>Eukaryota</taxon>
        <taxon>Metazoa</taxon>
        <taxon>Chordata</taxon>
        <taxon>Craniata</taxon>
        <taxon>Vertebrata</taxon>
        <taxon>Euteleostomi</taxon>
        <taxon>Amphibia</taxon>
        <taxon>Batrachia</taxon>
        <taxon>Anura</taxon>
        <taxon>Neobatrachia</taxon>
        <taxon>Hyloidea</taxon>
        <taxon>Leptodactylidae</taxon>
        <taxon>Leiuperinae</taxon>
        <taxon>Engystomops</taxon>
    </lineage>
</organism>
<feature type="region of interest" description="Disordered" evidence="1">
    <location>
        <begin position="1"/>
        <end position="25"/>
    </location>
</feature>